<dbReference type="NCBIfam" id="TIGR00091">
    <property type="entry name" value="tRNA (guanosine(46)-N7)-methyltransferase TrmB"/>
    <property type="match status" value="1"/>
</dbReference>
<name>A0ABZ2TLB5_9BACT</name>
<dbReference type="Proteomes" id="UP001622612">
    <property type="component" value="Chromosome"/>
</dbReference>
<accession>A0ABZ2TLB5</accession>
<dbReference type="PANTHER" id="PTHR23417:SF14">
    <property type="entry name" value="PENTACOTRIPEPTIDE-REPEAT REGION OF PRORP DOMAIN-CONTAINING PROTEIN"/>
    <property type="match status" value="1"/>
</dbReference>
<dbReference type="Pfam" id="PF02390">
    <property type="entry name" value="Methyltransf_4"/>
    <property type="match status" value="1"/>
</dbReference>
<protein>
    <recommendedName>
        <fullName evidence="7">tRNA (guanine-N(7)-)-methyltransferase</fullName>
        <ecNumber evidence="7">2.1.1.33</ecNumber>
    </recommendedName>
    <alternativeName>
        <fullName evidence="7">tRNA (guanine(46)-N(7))-methyltransferase</fullName>
    </alternativeName>
    <alternativeName>
        <fullName evidence="7">tRNA(m7G46)-methyltransferase</fullName>
    </alternativeName>
</protein>
<evidence type="ECO:0000256" key="7">
    <source>
        <dbReference type="HAMAP-Rule" id="MF_01057"/>
    </source>
</evidence>
<comment type="caution">
    <text evidence="7">Lacks conserved residue(s) required for the propagation of feature annotation.</text>
</comment>
<organism evidence="8 9">
    <name type="scientific">Metamycoplasma faucium</name>
    <dbReference type="NCBI Taxonomy" id="56142"/>
    <lineage>
        <taxon>Bacteria</taxon>
        <taxon>Bacillati</taxon>
        <taxon>Mycoplasmatota</taxon>
        <taxon>Mycoplasmoidales</taxon>
        <taxon>Metamycoplasmataceae</taxon>
        <taxon>Metamycoplasma</taxon>
    </lineage>
</organism>
<proteinExistence type="inferred from homology"/>
<dbReference type="SUPFAM" id="SSF53335">
    <property type="entry name" value="S-adenosyl-L-methionine-dependent methyltransferases"/>
    <property type="match status" value="1"/>
</dbReference>
<feature type="binding site" evidence="7">
    <location>
        <position position="34"/>
    </location>
    <ligand>
        <name>S-adenosyl-L-methionine</name>
        <dbReference type="ChEBI" id="CHEBI:59789"/>
    </ligand>
</feature>
<evidence type="ECO:0000256" key="4">
    <source>
        <dbReference type="ARBA" id="ARBA00022679"/>
    </source>
</evidence>
<comment type="similarity">
    <text evidence="7">Belongs to the class I-like SAM-binding methyltransferase superfamily. TrmB family.</text>
</comment>
<dbReference type="GO" id="GO:0008176">
    <property type="term" value="F:tRNA (guanine(46)-N7)-methyltransferase activity"/>
    <property type="evidence" value="ECO:0007669"/>
    <property type="project" value="UniProtKB-EC"/>
</dbReference>
<feature type="binding site" evidence="7">
    <location>
        <position position="59"/>
    </location>
    <ligand>
        <name>S-adenosyl-L-methionine</name>
        <dbReference type="ChEBI" id="CHEBI:59789"/>
    </ligand>
</feature>
<reference evidence="8" key="1">
    <citation type="submission" date="2021-11" db="EMBL/GenBank/DDBJ databases">
        <title>The first genome sequence of unculturable Mycoplasma faucium obtained by de novo assembly of metagenomic reads.</title>
        <authorList>
            <person name="Sabat A.J."/>
            <person name="Bathoorn E."/>
            <person name="Akkerboom V."/>
            <person name="Friedrich A.W."/>
        </authorList>
    </citation>
    <scope>NUCLEOTIDE SEQUENCE [LARGE SCALE GENOMIC DNA]</scope>
    <source>
        <strain evidence="8">UMCG-MFM1</strain>
    </source>
</reference>
<keyword evidence="3 7" id="KW-0489">Methyltransferase</keyword>
<evidence type="ECO:0000313" key="9">
    <source>
        <dbReference type="Proteomes" id="UP001622612"/>
    </source>
</evidence>
<comment type="function">
    <text evidence="2 7">Catalyzes the formation of N(7)-methylguanine at position 46 (m7G46) in tRNA.</text>
</comment>
<evidence type="ECO:0000256" key="3">
    <source>
        <dbReference type="ARBA" id="ARBA00022603"/>
    </source>
</evidence>
<keyword evidence="5 7" id="KW-0949">S-adenosyl-L-methionine</keyword>
<comment type="catalytic activity">
    <reaction evidence="1 7">
        <text>guanosine(46) in tRNA + S-adenosyl-L-methionine = N(7)-methylguanosine(46) in tRNA + S-adenosyl-L-homocysteine</text>
        <dbReference type="Rhea" id="RHEA:42708"/>
        <dbReference type="Rhea" id="RHEA-COMP:10188"/>
        <dbReference type="Rhea" id="RHEA-COMP:10189"/>
        <dbReference type="ChEBI" id="CHEBI:57856"/>
        <dbReference type="ChEBI" id="CHEBI:59789"/>
        <dbReference type="ChEBI" id="CHEBI:74269"/>
        <dbReference type="ChEBI" id="CHEBI:74480"/>
        <dbReference type="EC" id="2.1.1.33"/>
    </reaction>
</comment>
<comment type="pathway">
    <text evidence="7">tRNA modification; N(7)-methylguanine-tRNA biosynthesis.</text>
</comment>
<feature type="binding site" evidence="7">
    <location>
        <position position="143"/>
    </location>
    <ligand>
        <name>substrate</name>
    </ligand>
</feature>
<feature type="binding site" evidence="7">
    <location>
        <position position="107"/>
    </location>
    <ligand>
        <name>S-adenosyl-L-methionine</name>
        <dbReference type="ChEBI" id="CHEBI:59789"/>
    </ligand>
</feature>
<dbReference type="PANTHER" id="PTHR23417">
    <property type="entry name" value="3-DEOXY-D-MANNO-OCTULOSONIC-ACID TRANSFERASE/TRNA GUANINE-N 7 - -METHYLTRANSFERASE"/>
    <property type="match status" value="1"/>
</dbReference>
<dbReference type="InterPro" id="IPR055361">
    <property type="entry name" value="tRNA_methyltr_TrmB_bact"/>
</dbReference>
<keyword evidence="4 7" id="KW-0808">Transferase</keyword>
<keyword evidence="9" id="KW-1185">Reference proteome</keyword>
<keyword evidence="6 7" id="KW-0819">tRNA processing</keyword>
<dbReference type="CDD" id="cd02440">
    <property type="entry name" value="AdoMet_MTases"/>
    <property type="match status" value="1"/>
</dbReference>
<evidence type="ECO:0000313" key="8">
    <source>
        <dbReference type="EMBL" id="WYM97187.1"/>
    </source>
</evidence>
<evidence type="ECO:0000256" key="1">
    <source>
        <dbReference type="ARBA" id="ARBA00000142"/>
    </source>
</evidence>
<evidence type="ECO:0000256" key="6">
    <source>
        <dbReference type="ARBA" id="ARBA00022694"/>
    </source>
</evidence>
<gene>
    <name evidence="7 8" type="primary">trmB</name>
    <name evidence="8" type="ORF">LQ356_03230</name>
</gene>
<dbReference type="InterPro" id="IPR003358">
    <property type="entry name" value="tRNA_(Gua-N-7)_MeTrfase_Trmb"/>
</dbReference>
<sequence>MRLRNNPNALKILNDSKYIINQFPYEIKENTILEIGMGKGTMITNMAFDNPNTNYIGLEKFATPALKALKKATNLNLNNFMILIGDANNLLNYFTNKFDSIWITFSDPWPKKRHYKRRLVYRDFLKIYKEILKPNSNIYFKSDNDDLYNFAIEELKYINANIIYTTNDLENSKQQYIKNYFTDYEVKFKEKNKTINFIVFNFSKNNSEI</sequence>
<dbReference type="EC" id="2.1.1.33" evidence="7"/>
<feature type="binding site" evidence="7">
    <location>
        <position position="86"/>
    </location>
    <ligand>
        <name>S-adenosyl-L-methionine</name>
        <dbReference type="ChEBI" id="CHEBI:59789"/>
    </ligand>
</feature>
<dbReference type="InterPro" id="IPR029063">
    <property type="entry name" value="SAM-dependent_MTases_sf"/>
</dbReference>
<feature type="binding site" evidence="7">
    <location>
        <position position="111"/>
    </location>
    <ligand>
        <name>substrate</name>
    </ligand>
</feature>
<feature type="binding site" evidence="7">
    <location>
        <begin position="182"/>
        <end position="185"/>
    </location>
    <ligand>
        <name>substrate</name>
    </ligand>
</feature>
<evidence type="ECO:0000256" key="5">
    <source>
        <dbReference type="ARBA" id="ARBA00022691"/>
    </source>
</evidence>
<dbReference type="HAMAP" id="MF_01057">
    <property type="entry name" value="tRNA_methyltr_TrmB"/>
    <property type="match status" value="1"/>
</dbReference>
<dbReference type="RefSeq" id="WP_405311490.1">
    <property type="nucleotide sequence ID" value="NZ_CP088155.1"/>
</dbReference>
<dbReference type="PROSITE" id="PS51625">
    <property type="entry name" value="SAM_MT_TRMB"/>
    <property type="match status" value="1"/>
</dbReference>
<evidence type="ECO:0000256" key="2">
    <source>
        <dbReference type="ARBA" id="ARBA00003015"/>
    </source>
</evidence>
<dbReference type="EMBL" id="CP088155">
    <property type="protein sequence ID" value="WYM97187.1"/>
    <property type="molecule type" value="Genomic_DNA"/>
</dbReference>
<dbReference type="Gene3D" id="3.40.50.150">
    <property type="entry name" value="Vaccinia Virus protein VP39"/>
    <property type="match status" value="1"/>
</dbReference>